<dbReference type="GeneID" id="40527155"/>
<dbReference type="Pfam" id="PF00680">
    <property type="entry name" value="RdRP_1"/>
    <property type="match status" value="1"/>
</dbReference>
<organism evidence="13 14">
    <name type="scientific">Marine RNA virus BC-3</name>
    <dbReference type="NCBI Taxonomy" id="2315693"/>
    <lineage>
        <taxon>Viruses</taxon>
        <taxon>Riboviria</taxon>
        <taxon>Orthornavirae</taxon>
        <taxon>Pisuviricota</taxon>
        <taxon>Pisoniviricetes</taxon>
        <taxon>Picornavirales</taxon>
        <taxon>Marnaviridae</taxon>
        <taxon>Sogarnavirus</taxon>
        <taxon>Sogarnavirus kitsilanoensis</taxon>
        <taxon>Britarnavirus 3</taxon>
    </lineage>
</organism>
<evidence type="ECO:0000259" key="11">
    <source>
        <dbReference type="PROSITE" id="PS50507"/>
    </source>
</evidence>
<dbReference type="GO" id="GO:0008234">
    <property type="term" value="F:cysteine-type peptidase activity"/>
    <property type="evidence" value="ECO:0007669"/>
    <property type="project" value="UniProtKB-KW"/>
</dbReference>
<dbReference type="GO" id="GO:0039694">
    <property type="term" value="P:viral RNA genome replication"/>
    <property type="evidence" value="ECO:0007669"/>
    <property type="project" value="InterPro"/>
</dbReference>
<keyword evidence="9" id="KW-0693">Viral RNA replication</keyword>
<keyword evidence="10" id="KW-0472">Membrane</keyword>
<dbReference type="Pfam" id="PF00910">
    <property type="entry name" value="RNA_helicase"/>
    <property type="match status" value="1"/>
</dbReference>
<evidence type="ECO:0000256" key="7">
    <source>
        <dbReference type="ARBA" id="ARBA00022807"/>
    </source>
</evidence>
<evidence type="ECO:0000256" key="6">
    <source>
        <dbReference type="ARBA" id="ARBA00022801"/>
    </source>
</evidence>
<dbReference type="InterPro" id="IPR009003">
    <property type="entry name" value="Peptidase_S1_PA"/>
</dbReference>
<accession>A0A386JC65</accession>
<dbReference type="GO" id="GO:0006351">
    <property type="term" value="P:DNA-templated transcription"/>
    <property type="evidence" value="ECO:0007669"/>
    <property type="project" value="InterPro"/>
</dbReference>
<keyword evidence="5" id="KW-0547">Nucleotide-binding</keyword>
<evidence type="ECO:0000256" key="5">
    <source>
        <dbReference type="ARBA" id="ARBA00022741"/>
    </source>
</evidence>
<dbReference type="SUPFAM" id="SSF56672">
    <property type="entry name" value="DNA/RNA polymerases"/>
    <property type="match status" value="1"/>
</dbReference>
<evidence type="ECO:0000313" key="14">
    <source>
        <dbReference type="Proteomes" id="UP000296290"/>
    </source>
</evidence>
<dbReference type="InterPro" id="IPR043502">
    <property type="entry name" value="DNA/RNA_pol_sf"/>
</dbReference>
<dbReference type="Proteomes" id="UP000296290">
    <property type="component" value="Genome"/>
</dbReference>
<dbReference type="InterPro" id="IPR043128">
    <property type="entry name" value="Rev_trsase/Diguanyl_cyclase"/>
</dbReference>
<evidence type="ECO:0000256" key="8">
    <source>
        <dbReference type="ARBA" id="ARBA00022840"/>
    </source>
</evidence>
<dbReference type="GO" id="GO:0003723">
    <property type="term" value="F:RNA binding"/>
    <property type="evidence" value="ECO:0007669"/>
    <property type="project" value="InterPro"/>
</dbReference>
<dbReference type="GO" id="GO:0003968">
    <property type="term" value="F:RNA-directed RNA polymerase activity"/>
    <property type="evidence" value="ECO:0007669"/>
    <property type="project" value="UniProtKB-KW"/>
</dbReference>
<feature type="domain" description="SF3 helicase" evidence="12">
    <location>
        <begin position="448"/>
        <end position="618"/>
    </location>
</feature>
<dbReference type="RefSeq" id="YP_009666860.1">
    <property type="nucleotide sequence ID" value="NC_043543.1"/>
</dbReference>
<evidence type="ECO:0000256" key="4">
    <source>
        <dbReference type="ARBA" id="ARBA00022695"/>
    </source>
</evidence>
<keyword evidence="4" id="KW-0548">Nucleotidyltransferase</keyword>
<dbReference type="Gene3D" id="3.30.70.270">
    <property type="match status" value="1"/>
</dbReference>
<feature type="domain" description="RdRp catalytic" evidence="11">
    <location>
        <begin position="1495"/>
        <end position="1636"/>
    </location>
</feature>
<keyword evidence="10" id="KW-1133">Transmembrane helix</keyword>
<dbReference type="KEGG" id="vg:40527155"/>
<dbReference type="SUPFAM" id="SSF50494">
    <property type="entry name" value="Trypsin-like serine proteases"/>
    <property type="match status" value="1"/>
</dbReference>
<evidence type="ECO:0000256" key="10">
    <source>
        <dbReference type="SAM" id="Phobius"/>
    </source>
</evidence>
<keyword evidence="14" id="KW-1185">Reference proteome</keyword>
<dbReference type="InterPro" id="IPR000605">
    <property type="entry name" value="Helicase_SF3_ssDNA/RNA_vir"/>
</dbReference>
<dbReference type="InterPro" id="IPR007094">
    <property type="entry name" value="RNA-dir_pol_PSvirus"/>
</dbReference>
<evidence type="ECO:0000259" key="12">
    <source>
        <dbReference type="PROSITE" id="PS51218"/>
    </source>
</evidence>
<evidence type="ECO:0000256" key="1">
    <source>
        <dbReference type="ARBA" id="ARBA00022484"/>
    </source>
</evidence>
<dbReference type="PROSITE" id="PS51218">
    <property type="entry name" value="SF3_HELICASE_2"/>
    <property type="match status" value="1"/>
</dbReference>
<name>A0A386JC65_9VIRU</name>
<keyword evidence="3" id="KW-0808">Transferase</keyword>
<evidence type="ECO:0000256" key="3">
    <source>
        <dbReference type="ARBA" id="ARBA00022679"/>
    </source>
</evidence>
<keyword evidence="8" id="KW-0067">ATP-binding</keyword>
<keyword evidence="2" id="KW-0645">Protease</keyword>
<dbReference type="EMBL" id="MG584189">
    <property type="protein sequence ID" value="AYD68777.1"/>
    <property type="molecule type" value="Genomic_RNA"/>
</dbReference>
<evidence type="ECO:0000313" key="13">
    <source>
        <dbReference type="EMBL" id="AYD68777.1"/>
    </source>
</evidence>
<feature type="transmembrane region" description="Helical" evidence="10">
    <location>
        <begin position="867"/>
        <end position="898"/>
    </location>
</feature>
<dbReference type="GO" id="GO:0006508">
    <property type="term" value="P:proteolysis"/>
    <property type="evidence" value="ECO:0007669"/>
    <property type="project" value="UniProtKB-KW"/>
</dbReference>
<keyword evidence="6" id="KW-0378">Hydrolase</keyword>
<protein>
    <submittedName>
        <fullName evidence="13">Non-structural polyprotein</fullName>
    </submittedName>
</protein>
<proteinExistence type="predicted"/>
<evidence type="ECO:0000256" key="2">
    <source>
        <dbReference type="ARBA" id="ARBA00022670"/>
    </source>
</evidence>
<sequence length="1773" mass="198071">MYPDVRTPPLVYDLFKIIQPGLSIQTLCGVHAPHTKPLKIRYQYMTHYITIRLRNNRISSNRYVSAKDHNDKYCGTRSMVLANPVICLQINRQIIASPMFSSEALGCALDRAHPLVLGPKMKSRGLTPTGKASDISFKSTSVAPSMTITSTQYDSLSLDIPESKNARQAKQAFLNKTLESKVQFLLSGLPSYQPQAALLIPGLFSLKDTLRQQLTDSAISQIEGIVALYGALCSTNDATGFLCVLTIYAKTFSQEALASQLAQLVGNLFSGYEPQSSSDKPEWLTQLSSALHDWKLLVNNPAFTKISRVVSLLVTLGVIENTSLHLGGFEIFAIEAQKKQCNAVDLIDAMIETIVFFAEGGYQCFVTGSLAPLLFSTPKLVELEEKYISKVEQWEHARNGNLERFLSISEAEFDKELKELIEEFHMMYKTMPNGTEKKIIQQKWESLSKILTEFTSVRISGGLRKAPLAVKIYGNSGVGKSTFADLTMVTVLKAMNLPCTSDYICTLNASDKYMSNYRSYITGVKIDDLGNNKKEFWEVAPSESIIRIVNNIREYAVMADIANKGKISIEPGCLTITTNVEELHAGISSYNSMSVLRRCHIHVELKVRPEFMTNNLLDSAKVLEHFGSLDKLNDIWLITLKRPIGDGPTGQSFSSYEILKTDISITEYLNIIIAKATSHNAQQQSIVESFKEPADIVSICSTCNRVSETCTCPVLETVEEEEDEEEEDDDYEPHFGEKLAQKICICDICSQVTETCTCFCPEIVEEKHDVYEPHFGERLAHQITIRASRFHHDLRIGHSSVETQCEDFAISTLIKFLKAFEESPYSSWTAFIPEQWMKNDFIKSTIITMGEDVIGTDMKTYTRRMAWSYFLTSIPIFTICGFKITQLFLILGFIHYLLTYSTIVETKKTAYMQHLIKSRDVLPQLFKDVRDKHVKYACGAFGALAILYAAAQTYKALRSNLSLQGSLRPKSMSDIRKRDLEADVWKPAPDPVPMGNDGSWSSIEQAAAGLKANQYIVEVGDQFSGAICLQTKIFAIPAHLLPAKPTAITLKGRCYTIKTLLSPEYAIIIPNTDMAVFYVPNAFPSKNILVHFEPNYVRHPVMASMIGVSYEGEQYTACTLWSFAHGVSNGPYAFPGSYYDLAGLTTAAGMCMSPIVSDSKSRKILGFHIGGVTGTPKGCGFAITTPQLELAINQLLALSKTFLAAPQATDIPDTLMGKKIVEKPTVHAKCPTNFITGEPALVAYGSVIGRSHMTSAVIDTPISKTVEQVTGVPNNYGPPRFTDPVLKDGYLDKQKWKPWYASLEVCSKPSIGFPTAQVDQAIDDYLVDLKEQFDAIDYGPELRPLNHQETISGIDGKRFIDAMITKTSIGYPIGGPKSKHMVDLEPTADHSCPRDFTPEIQAEIARVLTCADADESLNLIFGANLKDEPTKTTKEKVRVYQAAPLALQYALRMYFLPPARFLSLNPLISECAVGINAHGPQWDELSRHMAHFGEDRIIAGDYSKYDLRMPAQLTLSAFSVMIEIAKWSGNYTDQELKRMRVLAHEVCTPLVAYNGTLLRFLGTNPSGQNLTVYINSIVNSVLHRICFFDEYSEKDLIRIGKELGLGRPARFRDLVTLATYGDDAKGSVRVGYDRFNHCSMANLLAENDMKFTMPDKESDPVPFMSRQRADFLKRKDRYDEDLGHYVGELDEESIFKSLHSILKPTTQSALEVATSNIDGALREWFFHGREVFDFRLAQMKEIARIENLPCTTLDQTFDDRVKAWKTKYVPLEV</sequence>
<dbReference type="PROSITE" id="PS50507">
    <property type="entry name" value="RDRP_SSRNA_POS"/>
    <property type="match status" value="1"/>
</dbReference>
<keyword evidence="1" id="KW-0696">RNA-directed RNA polymerase</keyword>
<evidence type="ECO:0000256" key="9">
    <source>
        <dbReference type="ARBA" id="ARBA00022953"/>
    </source>
</evidence>
<keyword evidence="7" id="KW-0788">Thiol protease</keyword>
<keyword evidence="10" id="KW-0812">Transmembrane</keyword>
<dbReference type="InterPro" id="IPR001205">
    <property type="entry name" value="RNA-dir_pol_C"/>
</dbReference>
<reference evidence="13 14" key="1">
    <citation type="submission" date="2017-11" db="EMBL/GenBank/DDBJ databases">
        <title>From the Arctic to Africa: Exploring the geographic distribution of six marine RNA viruses and their quasispecies.</title>
        <authorList>
            <person name="Vlok M."/>
            <person name="Lang A.S."/>
            <person name="Suttle C.A."/>
        </authorList>
    </citation>
    <scope>NUCLEOTIDE SEQUENCE [LARGE SCALE GENOMIC DNA]</scope>
</reference>
<dbReference type="InterPro" id="IPR014759">
    <property type="entry name" value="Helicase_SF3_ssRNA_vir"/>
</dbReference>
<dbReference type="GO" id="GO:0005524">
    <property type="term" value="F:ATP binding"/>
    <property type="evidence" value="ECO:0007669"/>
    <property type="project" value="UniProtKB-KW"/>
</dbReference>
<dbReference type="CDD" id="cd23195">
    <property type="entry name" value="Marnaviridae_RdRp"/>
    <property type="match status" value="1"/>
</dbReference>
<feature type="transmembrane region" description="Helical" evidence="10">
    <location>
        <begin position="934"/>
        <end position="951"/>
    </location>
</feature>
<dbReference type="GO" id="GO:0003724">
    <property type="term" value="F:RNA helicase activity"/>
    <property type="evidence" value="ECO:0007669"/>
    <property type="project" value="InterPro"/>
</dbReference>